<dbReference type="HAMAP" id="MF_00154">
    <property type="entry name" value="CyoE_CtaB"/>
    <property type="match status" value="1"/>
</dbReference>
<keyword evidence="9 14" id="KW-0472">Membrane</keyword>
<evidence type="ECO:0000256" key="6">
    <source>
        <dbReference type="ARBA" id="ARBA00022692"/>
    </source>
</evidence>
<comment type="function">
    <text evidence="14">Converts heme B (protoheme IX) to heme O by substitution of the vinyl group on carbon 2 of heme B porphyrin ring with a hydroxyethyl farnesyl side group.</text>
</comment>
<keyword evidence="16" id="KW-1185">Reference proteome</keyword>
<evidence type="ECO:0000256" key="2">
    <source>
        <dbReference type="ARBA" id="ARBA00004919"/>
    </source>
</evidence>
<comment type="pathway">
    <text evidence="2 14">Porphyrin-containing compound metabolism; heme O biosynthesis; heme O from protoheme: step 1/1.</text>
</comment>
<organism evidence="15 16">
    <name type="scientific">Candidatus Hydrogenisulfobacillus filiaventi</name>
    <dbReference type="NCBI Taxonomy" id="2707344"/>
    <lineage>
        <taxon>Bacteria</taxon>
        <taxon>Bacillati</taxon>
        <taxon>Bacillota</taxon>
        <taxon>Clostridia</taxon>
        <taxon>Eubacteriales</taxon>
        <taxon>Clostridiales Family XVII. Incertae Sedis</taxon>
        <taxon>Candidatus Hydrogenisulfobacillus</taxon>
    </lineage>
</organism>
<feature type="transmembrane region" description="Helical" evidence="14">
    <location>
        <begin position="247"/>
        <end position="264"/>
    </location>
</feature>
<dbReference type="AlphaFoldDB" id="A0A6F8ZH74"/>
<sequence>METYTQEIAESPVGDAGPLPVLGIAAPVPSAGLGRRWEVVRAYVELTKPRIMLLLLFTAFSAMVVASGGHLPLARTLWTMLGLALSTGGAAALNMWYDRDIDAIMRRTQRRPLPQGLVAPGQALAFGIILGVVSTLLLAVAVNPLTAGLSLGGFLYYVFIYTMWLKRTTPQNIVIGGGAGAFPPLVGWAAVTGHLAAAAGLMFLIVFLWTPPHFWALALFKNDDYRRAGIPMMPAVRGERVTKRQSVGYAVLLVAASLLLYGTGVVGRMYLGVAAVAGLGFLILTVAMAREQLPAVKWAKRTFLASLMYLAAVFIAMVLNVHA</sequence>
<comment type="subcellular location">
    <subcellularLocation>
        <location evidence="1 14">Cell membrane</location>
        <topology evidence="1 14">Multi-pass membrane protein</topology>
    </subcellularLocation>
</comment>
<feature type="transmembrane region" description="Helical" evidence="14">
    <location>
        <begin position="270"/>
        <end position="290"/>
    </location>
</feature>
<dbReference type="KEGG" id="hfv:R50_1635"/>
<dbReference type="PANTHER" id="PTHR43448">
    <property type="entry name" value="PROTOHEME IX FARNESYLTRANSFERASE, MITOCHONDRIAL"/>
    <property type="match status" value="1"/>
</dbReference>
<dbReference type="UniPathway" id="UPA00834">
    <property type="reaction ID" value="UER00712"/>
</dbReference>
<evidence type="ECO:0000256" key="8">
    <source>
        <dbReference type="ARBA" id="ARBA00023133"/>
    </source>
</evidence>
<comment type="miscellaneous">
    <text evidence="14">Carbon 2 of the heme B porphyrin ring is defined according to the Fischer nomenclature.</text>
</comment>
<dbReference type="CDD" id="cd13957">
    <property type="entry name" value="PT_UbiA_Cox10"/>
    <property type="match status" value="1"/>
</dbReference>
<feature type="transmembrane region" description="Helical" evidence="14">
    <location>
        <begin position="302"/>
        <end position="321"/>
    </location>
</feature>
<feature type="transmembrane region" description="Helical" evidence="14">
    <location>
        <begin position="147"/>
        <end position="165"/>
    </location>
</feature>
<dbReference type="GO" id="GO:0048034">
    <property type="term" value="P:heme O biosynthetic process"/>
    <property type="evidence" value="ECO:0007669"/>
    <property type="project" value="UniProtKB-UniRule"/>
</dbReference>
<keyword evidence="7 14" id="KW-1133">Transmembrane helix</keyword>
<feature type="transmembrane region" description="Helical" evidence="14">
    <location>
        <begin position="197"/>
        <end position="220"/>
    </location>
</feature>
<evidence type="ECO:0000313" key="16">
    <source>
        <dbReference type="Proteomes" id="UP000503399"/>
    </source>
</evidence>
<dbReference type="Gene3D" id="1.10.357.140">
    <property type="entry name" value="UbiA prenyltransferase"/>
    <property type="match status" value="1"/>
</dbReference>
<dbReference type="InterPro" id="IPR044878">
    <property type="entry name" value="UbiA_sf"/>
</dbReference>
<dbReference type="EC" id="2.5.1.141" evidence="3 14"/>
<dbReference type="PANTHER" id="PTHR43448:SF7">
    <property type="entry name" value="4-HYDROXYBENZOATE SOLANESYLTRANSFERASE"/>
    <property type="match status" value="1"/>
</dbReference>
<comment type="subunit">
    <text evidence="14">Interacts with CtaA.</text>
</comment>
<evidence type="ECO:0000256" key="14">
    <source>
        <dbReference type="HAMAP-Rule" id="MF_00154"/>
    </source>
</evidence>
<keyword evidence="5 14" id="KW-0808">Transferase</keyword>
<evidence type="ECO:0000256" key="4">
    <source>
        <dbReference type="ARBA" id="ARBA00022475"/>
    </source>
</evidence>
<dbReference type="Pfam" id="PF01040">
    <property type="entry name" value="UbiA"/>
    <property type="match status" value="1"/>
</dbReference>
<feature type="transmembrane region" description="Helical" evidence="14">
    <location>
        <begin position="51"/>
        <end position="71"/>
    </location>
</feature>
<evidence type="ECO:0000256" key="11">
    <source>
        <dbReference type="ARBA" id="ARBA00040810"/>
    </source>
</evidence>
<comment type="catalytic activity">
    <reaction evidence="13 14">
        <text>heme b + (2E,6E)-farnesyl diphosphate + H2O = Fe(II)-heme o + diphosphate</text>
        <dbReference type="Rhea" id="RHEA:28070"/>
        <dbReference type="ChEBI" id="CHEBI:15377"/>
        <dbReference type="ChEBI" id="CHEBI:33019"/>
        <dbReference type="ChEBI" id="CHEBI:60344"/>
        <dbReference type="ChEBI" id="CHEBI:60530"/>
        <dbReference type="ChEBI" id="CHEBI:175763"/>
        <dbReference type="EC" id="2.5.1.141"/>
    </reaction>
</comment>
<dbReference type="Proteomes" id="UP000503399">
    <property type="component" value="Chromosome"/>
</dbReference>
<dbReference type="NCBIfam" id="TIGR01473">
    <property type="entry name" value="cyoE_ctaB"/>
    <property type="match status" value="1"/>
</dbReference>
<evidence type="ECO:0000256" key="10">
    <source>
        <dbReference type="ARBA" id="ARBA00030253"/>
    </source>
</evidence>
<dbReference type="EMBL" id="LR778114">
    <property type="protein sequence ID" value="CAB1129136.1"/>
    <property type="molecule type" value="Genomic_DNA"/>
</dbReference>
<reference evidence="15 16" key="1">
    <citation type="submission" date="2020-02" db="EMBL/GenBank/DDBJ databases">
        <authorList>
            <person name="Hogendoorn C."/>
        </authorList>
    </citation>
    <scope>NUCLEOTIDE SEQUENCE [LARGE SCALE GENOMIC DNA]</scope>
    <source>
        <strain evidence="15">R501</strain>
    </source>
</reference>
<evidence type="ECO:0000256" key="13">
    <source>
        <dbReference type="ARBA" id="ARBA00047690"/>
    </source>
</evidence>
<dbReference type="GO" id="GO:0008495">
    <property type="term" value="F:protoheme IX farnesyltransferase activity"/>
    <property type="evidence" value="ECO:0007669"/>
    <property type="project" value="UniProtKB-UniRule"/>
</dbReference>
<proteinExistence type="inferred from homology"/>
<dbReference type="InterPro" id="IPR030470">
    <property type="entry name" value="UbiA_prenylTrfase_CS"/>
</dbReference>
<evidence type="ECO:0000256" key="9">
    <source>
        <dbReference type="ARBA" id="ARBA00023136"/>
    </source>
</evidence>
<feature type="transmembrane region" description="Helical" evidence="14">
    <location>
        <begin position="117"/>
        <end position="141"/>
    </location>
</feature>
<evidence type="ECO:0000313" key="15">
    <source>
        <dbReference type="EMBL" id="CAB1129136.1"/>
    </source>
</evidence>
<keyword evidence="4 14" id="KW-1003">Cell membrane</keyword>
<evidence type="ECO:0000256" key="12">
    <source>
        <dbReference type="ARBA" id="ARBA00042475"/>
    </source>
</evidence>
<gene>
    <name evidence="14 15" type="primary">ctaB</name>
    <name evidence="15" type="ORF">R50_1635</name>
</gene>
<dbReference type="NCBIfam" id="NF003349">
    <property type="entry name" value="PRK04375.1-2"/>
    <property type="match status" value="1"/>
</dbReference>
<evidence type="ECO:0000256" key="7">
    <source>
        <dbReference type="ARBA" id="ARBA00022989"/>
    </source>
</evidence>
<dbReference type="PROSITE" id="PS00943">
    <property type="entry name" value="UBIA"/>
    <property type="match status" value="1"/>
</dbReference>
<feature type="transmembrane region" description="Helical" evidence="14">
    <location>
        <begin position="77"/>
        <end position="97"/>
    </location>
</feature>
<dbReference type="InterPro" id="IPR006369">
    <property type="entry name" value="Protohaem_IX_farnesylTrfase"/>
</dbReference>
<evidence type="ECO:0000256" key="3">
    <source>
        <dbReference type="ARBA" id="ARBA00012292"/>
    </source>
</evidence>
<protein>
    <recommendedName>
        <fullName evidence="11 14">Protoheme IX farnesyltransferase</fullName>
        <ecNumber evidence="3 14">2.5.1.141</ecNumber>
    </recommendedName>
    <alternativeName>
        <fullName evidence="12 14">Heme B farnesyltransferase</fullName>
    </alternativeName>
    <alternativeName>
        <fullName evidence="10 14">Heme O synthase</fullName>
    </alternativeName>
</protein>
<dbReference type="FunFam" id="1.10.357.140:FF:000001">
    <property type="entry name" value="Protoheme IX farnesyltransferase"/>
    <property type="match status" value="1"/>
</dbReference>
<comment type="similarity">
    <text evidence="14">Belongs to the UbiA prenyltransferase family. Protoheme IX farnesyltransferase subfamily.</text>
</comment>
<keyword evidence="8 14" id="KW-0350">Heme biosynthesis</keyword>
<name>A0A6F8ZH74_9FIRM</name>
<evidence type="ECO:0000256" key="1">
    <source>
        <dbReference type="ARBA" id="ARBA00004651"/>
    </source>
</evidence>
<evidence type="ECO:0000256" key="5">
    <source>
        <dbReference type="ARBA" id="ARBA00022679"/>
    </source>
</evidence>
<dbReference type="InterPro" id="IPR000537">
    <property type="entry name" value="UbiA_prenyltransferase"/>
</dbReference>
<keyword evidence="6 14" id="KW-0812">Transmembrane</keyword>
<accession>A0A6F8ZH74</accession>
<feature type="transmembrane region" description="Helical" evidence="14">
    <location>
        <begin position="172"/>
        <end position="191"/>
    </location>
</feature>
<dbReference type="GO" id="GO:0005886">
    <property type="term" value="C:plasma membrane"/>
    <property type="evidence" value="ECO:0007669"/>
    <property type="project" value="UniProtKB-SubCell"/>
</dbReference>